<accession>A0A420YIK1</accession>
<reference evidence="2 3" key="1">
    <citation type="submission" date="2018-08" db="EMBL/GenBank/DDBJ databases">
        <title>Draft genome of the lignicolous fungus Coniochaeta pulveracea.</title>
        <authorList>
            <person name="Borstlap C.J."/>
            <person name="De Witt R.N."/>
            <person name="Botha A."/>
            <person name="Volschenk H."/>
        </authorList>
    </citation>
    <scope>NUCLEOTIDE SEQUENCE [LARGE SCALE GENOMIC DNA]</scope>
    <source>
        <strain evidence="2 3">CAB683</strain>
    </source>
</reference>
<gene>
    <name evidence="2" type="ORF">DL546_002313</name>
</gene>
<comment type="caution">
    <text evidence="2">The sequence shown here is derived from an EMBL/GenBank/DDBJ whole genome shotgun (WGS) entry which is preliminary data.</text>
</comment>
<protein>
    <submittedName>
        <fullName evidence="2">Uncharacterized protein</fullName>
    </submittedName>
</protein>
<dbReference type="Gene3D" id="1.20.5.170">
    <property type="match status" value="1"/>
</dbReference>
<keyword evidence="1" id="KW-0175">Coiled coil</keyword>
<evidence type="ECO:0000313" key="3">
    <source>
        <dbReference type="Proteomes" id="UP000275385"/>
    </source>
</evidence>
<proteinExistence type="predicted"/>
<keyword evidence="3" id="KW-1185">Reference proteome</keyword>
<name>A0A420YIK1_9PEZI</name>
<sequence>MPTKNPARRLADREAAARAKETPHDDMTVALTAPPTAPTGVAALADVFDRAMTVSNMQLVAKNPAADAFFNKTEELARQIHSNDFIKASLQAEEPAMYRATVAGAILATADETRQLTHEAIVNDLSETLHQDAITTEMQFRNMNTRVSALEKDNAELKAANAQLRAELDQLKAFVGLTTQQMVIR</sequence>
<dbReference type="Proteomes" id="UP000275385">
    <property type="component" value="Unassembled WGS sequence"/>
</dbReference>
<evidence type="ECO:0000313" key="2">
    <source>
        <dbReference type="EMBL" id="RKU47729.1"/>
    </source>
</evidence>
<dbReference type="EMBL" id="QVQW01000007">
    <property type="protein sequence ID" value="RKU47729.1"/>
    <property type="molecule type" value="Genomic_DNA"/>
</dbReference>
<dbReference type="AlphaFoldDB" id="A0A420YIK1"/>
<evidence type="ECO:0000256" key="1">
    <source>
        <dbReference type="SAM" id="Coils"/>
    </source>
</evidence>
<feature type="coiled-coil region" evidence="1">
    <location>
        <begin position="140"/>
        <end position="174"/>
    </location>
</feature>
<organism evidence="2 3">
    <name type="scientific">Coniochaeta pulveracea</name>
    <dbReference type="NCBI Taxonomy" id="177199"/>
    <lineage>
        <taxon>Eukaryota</taxon>
        <taxon>Fungi</taxon>
        <taxon>Dikarya</taxon>
        <taxon>Ascomycota</taxon>
        <taxon>Pezizomycotina</taxon>
        <taxon>Sordariomycetes</taxon>
        <taxon>Sordariomycetidae</taxon>
        <taxon>Coniochaetales</taxon>
        <taxon>Coniochaetaceae</taxon>
        <taxon>Coniochaeta</taxon>
    </lineage>
</organism>